<dbReference type="AlphaFoldDB" id="A0A840EA57"/>
<protein>
    <recommendedName>
        <fullName evidence="1">DinB-like domain-containing protein</fullName>
    </recommendedName>
</protein>
<dbReference type="Pfam" id="PF12867">
    <property type="entry name" value="DinB_2"/>
    <property type="match status" value="1"/>
</dbReference>
<dbReference type="Gene3D" id="1.20.120.450">
    <property type="entry name" value="dinb family like domain"/>
    <property type="match status" value="1"/>
</dbReference>
<dbReference type="RefSeq" id="WP_183496509.1">
    <property type="nucleotide sequence ID" value="NZ_JACIFF010000007.1"/>
</dbReference>
<dbReference type="Proteomes" id="UP000576209">
    <property type="component" value="Unassembled WGS sequence"/>
</dbReference>
<sequence length="190" mass="21618">MKSRSTPDLLNTLDARVRQNLELLERLRQLPDEALQRRPGPEAWTALEALEHLNVFNGAYLPRTRRAIERGKTMSPSPTFTSSWLGNVVASWAQPGAKTIKLPTLRKMNPKRKILDRTALDNCLANERELQAMIADARGLDLTGLKIKTIESSLVKLRLGDVLRMLVNHDWRHIEQAERATRGEAGIRRR</sequence>
<dbReference type="InterPro" id="IPR024775">
    <property type="entry name" value="DinB-like"/>
</dbReference>
<gene>
    <name evidence="2" type="ORF">GGR28_002907</name>
</gene>
<proteinExistence type="predicted"/>
<name>A0A840EA57_9BACT</name>
<dbReference type="InterPro" id="IPR034660">
    <property type="entry name" value="DinB/YfiT-like"/>
</dbReference>
<reference evidence="2 3" key="1">
    <citation type="submission" date="2020-08" db="EMBL/GenBank/DDBJ databases">
        <title>Genomic Encyclopedia of Type Strains, Phase IV (KMG-IV): sequencing the most valuable type-strain genomes for metagenomic binning, comparative biology and taxonomic classification.</title>
        <authorList>
            <person name="Goeker M."/>
        </authorList>
    </citation>
    <scope>NUCLEOTIDE SEQUENCE [LARGE SCALE GENOMIC DNA]</scope>
    <source>
        <strain evidence="2 3">DSM 105137</strain>
    </source>
</reference>
<evidence type="ECO:0000313" key="3">
    <source>
        <dbReference type="Proteomes" id="UP000576209"/>
    </source>
</evidence>
<comment type="caution">
    <text evidence="2">The sequence shown here is derived from an EMBL/GenBank/DDBJ whole genome shotgun (WGS) entry which is preliminary data.</text>
</comment>
<accession>A0A840EA57</accession>
<evidence type="ECO:0000313" key="2">
    <source>
        <dbReference type="EMBL" id="MBB4080277.1"/>
    </source>
</evidence>
<dbReference type="SUPFAM" id="SSF109854">
    <property type="entry name" value="DinB/YfiT-like putative metalloenzymes"/>
    <property type="match status" value="1"/>
</dbReference>
<keyword evidence="3" id="KW-1185">Reference proteome</keyword>
<organism evidence="2 3">
    <name type="scientific">Neolewinella aquimaris</name>
    <dbReference type="NCBI Taxonomy" id="1835722"/>
    <lineage>
        <taxon>Bacteria</taxon>
        <taxon>Pseudomonadati</taxon>
        <taxon>Bacteroidota</taxon>
        <taxon>Saprospiria</taxon>
        <taxon>Saprospirales</taxon>
        <taxon>Lewinellaceae</taxon>
        <taxon>Neolewinella</taxon>
    </lineage>
</organism>
<evidence type="ECO:0000259" key="1">
    <source>
        <dbReference type="Pfam" id="PF12867"/>
    </source>
</evidence>
<dbReference type="EMBL" id="JACIFF010000007">
    <property type="protein sequence ID" value="MBB4080277.1"/>
    <property type="molecule type" value="Genomic_DNA"/>
</dbReference>
<feature type="domain" description="DinB-like" evidence="1">
    <location>
        <begin position="22"/>
        <end position="177"/>
    </location>
</feature>